<dbReference type="EMBL" id="KE504132">
    <property type="protein sequence ID" value="EPT03035.1"/>
    <property type="molecule type" value="Genomic_DNA"/>
</dbReference>
<feature type="domain" description="BTB" evidence="1">
    <location>
        <begin position="14"/>
        <end position="85"/>
    </location>
</feature>
<evidence type="ECO:0000313" key="3">
    <source>
        <dbReference type="Proteomes" id="UP000015241"/>
    </source>
</evidence>
<evidence type="ECO:0000259" key="1">
    <source>
        <dbReference type="PROSITE" id="PS50097"/>
    </source>
</evidence>
<dbReference type="InterPro" id="IPR000210">
    <property type="entry name" value="BTB/POZ_dom"/>
</dbReference>
<dbReference type="OrthoDB" id="2790546at2759"/>
<dbReference type="HOGENOM" id="CLU_052397_3_0_1"/>
<dbReference type="Gene3D" id="3.30.710.10">
    <property type="entry name" value="Potassium Channel Kv1.1, Chain A"/>
    <property type="match status" value="1"/>
</dbReference>
<proteinExistence type="predicted"/>
<dbReference type="STRING" id="743788.S8FXS0"/>
<reference evidence="2 3" key="1">
    <citation type="journal article" date="2012" name="Science">
        <title>The Paleozoic origin of enzymatic lignin decomposition reconstructed from 31 fungal genomes.</title>
        <authorList>
            <person name="Floudas D."/>
            <person name="Binder M."/>
            <person name="Riley R."/>
            <person name="Barry K."/>
            <person name="Blanchette R.A."/>
            <person name="Henrissat B."/>
            <person name="Martinez A.T."/>
            <person name="Otillar R."/>
            <person name="Spatafora J.W."/>
            <person name="Yadav J.S."/>
            <person name="Aerts A."/>
            <person name="Benoit I."/>
            <person name="Boyd A."/>
            <person name="Carlson A."/>
            <person name="Copeland A."/>
            <person name="Coutinho P.M."/>
            <person name="de Vries R.P."/>
            <person name="Ferreira P."/>
            <person name="Findley K."/>
            <person name="Foster B."/>
            <person name="Gaskell J."/>
            <person name="Glotzer D."/>
            <person name="Gorecki P."/>
            <person name="Heitman J."/>
            <person name="Hesse C."/>
            <person name="Hori C."/>
            <person name="Igarashi K."/>
            <person name="Jurgens J.A."/>
            <person name="Kallen N."/>
            <person name="Kersten P."/>
            <person name="Kohler A."/>
            <person name="Kuees U."/>
            <person name="Kumar T.K.A."/>
            <person name="Kuo A."/>
            <person name="LaButti K."/>
            <person name="Larrondo L.F."/>
            <person name="Lindquist E."/>
            <person name="Ling A."/>
            <person name="Lombard V."/>
            <person name="Lucas S."/>
            <person name="Lundell T."/>
            <person name="Martin R."/>
            <person name="McLaughlin D.J."/>
            <person name="Morgenstern I."/>
            <person name="Morin E."/>
            <person name="Murat C."/>
            <person name="Nagy L.G."/>
            <person name="Nolan M."/>
            <person name="Ohm R.A."/>
            <person name="Patyshakuliyeva A."/>
            <person name="Rokas A."/>
            <person name="Ruiz-Duenas F.J."/>
            <person name="Sabat G."/>
            <person name="Salamov A."/>
            <person name="Samejima M."/>
            <person name="Schmutz J."/>
            <person name="Slot J.C."/>
            <person name="St John F."/>
            <person name="Stenlid J."/>
            <person name="Sun H."/>
            <person name="Sun S."/>
            <person name="Syed K."/>
            <person name="Tsang A."/>
            <person name="Wiebenga A."/>
            <person name="Young D."/>
            <person name="Pisabarro A."/>
            <person name="Eastwood D.C."/>
            <person name="Martin F."/>
            <person name="Cullen D."/>
            <person name="Grigoriev I.V."/>
            <person name="Hibbett D.S."/>
        </authorList>
    </citation>
    <scope>NUCLEOTIDE SEQUENCE</scope>
    <source>
        <strain evidence="3">FP-58527</strain>
    </source>
</reference>
<evidence type="ECO:0000313" key="2">
    <source>
        <dbReference type="EMBL" id="EPT03035.1"/>
    </source>
</evidence>
<dbReference type="SUPFAM" id="SSF54695">
    <property type="entry name" value="POZ domain"/>
    <property type="match status" value="1"/>
</dbReference>
<dbReference type="PROSITE" id="PS50097">
    <property type="entry name" value="BTB"/>
    <property type="match status" value="1"/>
</dbReference>
<name>S8FXS0_FOMSC</name>
<dbReference type="AlphaFoldDB" id="S8FXS0"/>
<dbReference type="eggNOG" id="ENOG502TIRV">
    <property type="taxonomic scope" value="Eukaryota"/>
</dbReference>
<organism evidence="2 3">
    <name type="scientific">Fomitopsis schrenkii</name>
    <name type="common">Brown rot fungus</name>
    <dbReference type="NCBI Taxonomy" id="2126942"/>
    <lineage>
        <taxon>Eukaryota</taxon>
        <taxon>Fungi</taxon>
        <taxon>Dikarya</taxon>
        <taxon>Basidiomycota</taxon>
        <taxon>Agaricomycotina</taxon>
        <taxon>Agaricomycetes</taxon>
        <taxon>Polyporales</taxon>
        <taxon>Fomitopsis</taxon>
    </lineage>
</organism>
<gene>
    <name evidence="2" type="ORF">FOMPIDRAFT_23740</name>
</gene>
<protein>
    <recommendedName>
        <fullName evidence="1">BTB domain-containing protein</fullName>
    </recommendedName>
</protein>
<keyword evidence="3" id="KW-1185">Reference proteome</keyword>
<feature type="non-terminal residue" evidence="2">
    <location>
        <position position="149"/>
    </location>
</feature>
<dbReference type="Proteomes" id="UP000015241">
    <property type="component" value="Unassembled WGS sequence"/>
</dbReference>
<dbReference type="InterPro" id="IPR011333">
    <property type="entry name" value="SKP1/BTB/POZ_sf"/>
</dbReference>
<sequence>PPRYALAPFDDLDADIILRSSDNIDFRVSRFILRLASPFFASMLEIGQTASDGAQADGDEIRDGCRVVPVSENSATLDTLLRVIYPQEDPPLDDFTRLADVLAAALKYDMVKATTLTGTKLRGFVAQDPVRVWAVAVRNRLEVEARLAA</sequence>
<dbReference type="SMART" id="SM00225">
    <property type="entry name" value="BTB"/>
    <property type="match status" value="1"/>
</dbReference>
<accession>S8FXS0</accession>
<dbReference type="Pfam" id="PF00651">
    <property type="entry name" value="BTB"/>
    <property type="match status" value="1"/>
</dbReference>
<dbReference type="InParanoid" id="S8FXS0"/>
<feature type="non-terminal residue" evidence="2">
    <location>
        <position position="1"/>
    </location>
</feature>